<comment type="caution">
    <text evidence="11">The sequence shown here is derived from an EMBL/GenBank/DDBJ whole genome shotgun (WGS) entry which is preliminary data.</text>
</comment>
<dbReference type="InterPro" id="IPR006311">
    <property type="entry name" value="TAT_signal"/>
</dbReference>
<dbReference type="EMBL" id="QRBF01000001">
    <property type="protein sequence ID" value="RDS85771.1"/>
    <property type="molecule type" value="Genomic_DNA"/>
</dbReference>
<dbReference type="GO" id="GO:0015976">
    <property type="term" value="P:carbon utilization"/>
    <property type="evidence" value="ECO:0007669"/>
    <property type="project" value="InterPro"/>
</dbReference>
<dbReference type="PANTHER" id="PTHR11002">
    <property type="entry name" value="CARBONIC ANHYDRASE"/>
    <property type="match status" value="1"/>
</dbReference>
<dbReference type="EC" id="4.2.1.1" evidence="2 9"/>
<dbReference type="Pfam" id="PF00484">
    <property type="entry name" value="Pro_CA"/>
    <property type="match status" value="1"/>
</dbReference>
<feature type="binding site" evidence="8">
    <location>
        <position position="146"/>
    </location>
    <ligand>
        <name>Zn(2+)</name>
        <dbReference type="ChEBI" id="CHEBI:29105"/>
    </ligand>
</feature>
<evidence type="ECO:0000256" key="6">
    <source>
        <dbReference type="ARBA" id="ARBA00024993"/>
    </source>
</evidence>
<evidence type="ECO:0000256" key="3">
    <source>
        <dbReference type="ARBA" id="ARBA00022723"/>
    </source>
</evidence>
<comment type="function">
    <text evidence="9">Reversible hydration of carbon dioxide.</text>
</comment>
<dbReference type="CDD" id="cd03378">
    <property type="entry name" value="beta_CA_cladeC"/>
    <property type="match status" value="1"/>
</dbReference>
<dbReference type="AlphaFoldDB" id="A0A370XC00"/>
<feature type="binding site" evidence="8">
    <location>
        <position position="92"/>
    </location>
    <ligand>
        <name>Zn(2+)</name>
        <dbReference type="ChEBI" id="CHEBI:29105"/>
    </ligand>
</feature>
<accession>A0A370XC00</accession>
<keyword evidence="12" id="KW-1185">Reference proteome</keyword>
<dbReference type="GO" id="GO:0008270">
    <property type="term" value="F:zinc ion binding"/>
    <property type="evidence" value="ECO:0007669"/>
    <property type="project" value="UniProtKB-UniRule"/>
</dbReference>
<dbReference type="SUPFAM" id="SSF53056">
    <property type="entry name" value="beta-carbonic anhydrase, cab"/>
    <property type="match status" value="1"/>
</dbReference>
<feature type="signal peptide" evidence="10">
    <location>
        <begin position="1"/>
        <end position="35"/>
    </location>
</feature>
<dbReference type="PANTHER" id="PTHR11002:SF79">
    <property type="entry name" value="CARBONIC ANHYDRASE 2"/>
    <property type="match status" value="1"/>
</dbReference>
<keyword evidence="4 8" id="KW-0862">Zinc</keyword>
<comment type="similarity">
    <text evidence="1 9">Belongs to the beta-class carbonic anhydrase family.</text>
</comment>
<organism evidence="11 12">
    <name type="scientific">Dyella psychrodurans</name>
    <dbReference type="NCBI Taxonomy" id="1927960"/>
    <lineage>
        <taxon>Bacteria</taxon>
        <taxon>Pseudomonadati</taxon>
        <taxon>Pseudomonadota</taxon>
        <taxon>Gammaproteobacteria</taxon>
        <taxon>Lysobacterales</taxon>
        <taxon>Rhodanobacteraceae</taxon>
        <taxon>Dyella</taxon>
    </lineage>
</organism>
<dbReference type="OrthoDB" id="9797527at2"/>
<proteinExistence type="inferred from homology"/>
<evidence type="ECO:0000256" key="2">
    <source>
        <dbReference type="ARBA" id="ARBA00012925"/>
    </source>
</evidence>
<dbReference type="RefSeq" id="WP_115476022.1">
    <property type="nucleotide sequence ID" value="NZ_QRBF01000001.1"/>
</dbReference>
<evidence type="ECO:0000313" key="11">
    <source>
        <dbReference type="EMBL" id="RDS85771.1"/>
    </source>
</evidence>
<dbReference type="InterPro" id="IPR036874">
    <property type="entry name" value="Carbonic_anhydrase_sf"/>
</dbReference>
<comment type="cofactor">
    <cofactor evidence="8">
        <name>Zn(2+)</name>
        <dbReference type="ChEBI" id="CHEBI:29105"/>
    </cofactor>
    <text evidence="8">Binds 1 zinc ion per subunit.</text>
</comment>
<dbReference type="PROSITE" id="PS00705">
    <property type="entry name" value="PROK_CO2_ANHYDRASE_2"/>
    <property type="match status" value="1"/>
</dbReference>
<protein>
    <recommendedName>
        <fullName evidence="2 9">Carbonic anhydrase</fullName>
        <ecNumber evidence="2 9">4.2.1.1</ecNumber>
    </recommendedName>
    <alternativeName>
        <fullName evidence="9">Carbonate dehydratase</fullName>
    </alternativeName>
</protein>
<keyword evidence="10" id="KW-0732">Signal</keyword>
<evidence type="ECO:0000256" key="9">
    <source>
        <dbReference type="RuleBase" id="RU003956"/>
    </source>
</evidence>
<reference evidence="11 12" key="1">
    <citation type="submission" date="2018-07" db="EMBL/GenBank/DDBJ databases">
        <title>Dyella monticola sp. nov. and Dyella psychrodurans sp. nov. isolated from monsoon evergreen broad-leaved forest soil of Dinghu Mountain, China.</title>
        <authorList>
            <person name="Gao Z."/>
            <person name="Qiu L."/>
        </authorList>
    </citation>
    <scope>NUCLEOTIDE SEQUENCE [LARGE SCALE GENOMIC DNA]</scope>
    <source>
        <strain evidence="11 12">4MSK11</strain>
    </source>
</reference>
<dbReference type="InterPro" id="IPR015892">
    <property type="entry name" value="Carbonic_anhydrase_CS"/>
</dbReference>
<evidence type="ECO:0000256" key="10">
    <source>
        <dbReference type="SAM" id="SignalP"/>
    </source>
</evidence>
<feature type="binding site" evidence="8">
    <location>
        <position position="90"/>
    </location>
    <ligand>
        <name>Zn(2+)</name>
        <dbReference type="ChEBI" id="CHEBI:29105"/>
    </ligand>
</feature>
<dbReference type="FunFam" id="3.40.1050.10:FF:000006">
    <property type="entry name" value="Carbonic anhydrase"/>
    <property type="match status" value="1"/>
</dbReference>
<comment type="function">
    <text evidence="6">Catalyzes the reversible hydration of carbon dioxide to form bicarbonate.</text>
</comment>
<dbReference type="Proteomes" id="UP000255334">
    <property type="component" value="Unassembled WGS sequence"/>
</dbReference>
<dbReference type="InterPro" id="IPR001765">
    <property type="entry name" value="Carbonic_anhydrase"/>
</dbReference>
<feature type="binding site" evidence="8">
    <location>
        <position position="143"/>
    </location>
    <ligand>
        <name>Zn(2+)</name>
        <dbReference type="ChEBI" id="CHEBI:29105"/>
    </ligand>
</feature>
<comment type="catalytic activity">
    <reaction evidence="7 9">
        <text>hydrogencarbonate + H(+) = CO2 + H2O</text>
        <dbReference type="Rhea" id="RHEA:10748"/>
        <dbReference type="ChEBI" id="CHEBI:15377"/>
        <dbReference type="ChEBI" id="CHEBI:15378"/>
        <dbReference type="ChEBI" id="CHEBI:16526"/>
        <dbReference type="ChEBI" id="CHEBI:17544"/>
        <dbReference type="EC" id="4.2.1.1"/>
    </reaction>
</comment>
<evidence type="ECO:0000256" key="8">
    <source>
        <dbReference type="PIRSR" id="PIRSR601765-1"/>
    </source>
</evidence>
<dbReference type="GO" id="GO:0004089">
    <property type="term" value="F:carbonate dehydratase activity"/>
    <property type="evidence" value="ECO:0007669"/>
    <property type="project" value="UniProtKB-UniRule"/>
</dbReference>
<evidence type="ECO:0000256" key="4">
    <source>
        <dbReference type="ARBA" id="ARBA00022833"/>
    </source>
</evidence>
<name>A0A370XC00_9GAMM</name>
<dbReference type="PROSITE" id="PS00704">
    <property type="entry name" value="PROK_CO2_ANHYDRASE_1"/>
    <property type="match status" value="1"/>
</dbReference>
<dbReference type="PROSITE" id="PS51318">
    <property type="entry name" value="TAT"/>
    <property type="match status" value="1"/>
</dbReference>
<evidence type="ECO:0000313" key="12">
    <source>
        <dbReference type="Proteomes" id="UP000255334"/>
    </source>
</evidence>
<evidence type="ECO:0000256" key="1">
    <source>
        <dbReference type="ARBA" id="ARBA00006217"/>
    </source>
</evidence>
<evidence type="ECO:0000256" key="7">
    <source>
        <dbReference type="ARBA" id="ARBA00048348"/>
    </source>
</evidence>
<gene>
    <name evidence="11" type="ORF">DWU99_00395</name>
</gene>
<feature type="chain" id="PRO_5016753218" description="Carbonic anhydrase" evidence="10">
    <location>
        <begin position="36"/>
        <end position="240"/>
    </location>
</feature>
<dbReference type="Gene3D" id="3.40.1050.10">
    <property type="entry name" value="Carbonic anhydrase"/>
    <property type="match status" value="1"/>
</dbReference>
<evidence type="ECO:0000256" key="5">
    <source>
        <dbReference type="ARBA" id="ARBA00023239"/>
    </source>
</evidence>
<keyword evidence="3 8" id="KW-0479">Metal-binding</keyword>
<dbReference type="SMART" id="SM00947">
    <property type="entry name" value="Pro_CA"/>
    <property type="match status" value="1"/>
</dbReference>
<keyword evidence="5 9" id="KW-0456">Lyase</keyword>
<sequence length="240" mass="25070">MCDLPSHSMQSRRQFLEASLGLLAVSAFASPLAWADASPPQNAITPDAALRRLLDGNARYASNKIDAKDFSVGRAARAKAQYPIAAILSCADSRVAPELVFDQGPGDLFVVRVAGNYLSSDSLASLEYAVGVLKVPLILVLGHADCGAVKATLNEIKQPAPLPGHIWDIVDAIRPGVAKAVETGGGNMLANAIDGNVDYNVSRVASAQPVISEAVRQGSVRVVGAVYELATGKVLMRPAA</sequence>